<dbReference type="AlphaFoldDB" id="A0A6G4ED90"/>
<feature type="compositionally biased region" description="Basic and acidic residues" evidence="1">
    <location>
        <begin position="92"/>
        <end position="101"/>
    </location>
</feature>
<evidence type="ECO:0000256" key="1">
    <source>
        <dbReference type="SAM" id="MobiDB-lite"/>
    </source>
</evidence>
<dbReference type="RefSeq" id="WP_061319517.1">
    <property type="nucleotide sequence ID" value="NZ_CP013849.1"/>
</dbReference>
<comment type="caution">
    <text evidence="3">The sequence shown here is derived from an EMBL/GenBank/DDBJ whole genome shotgun (WGS) entry which is preliminary data.</text>
</comment>
<dbReference type="InterPro" id="IPR046655">
    <property type="entry name" value="DUF6673"/>
</dbReference>
<keyword evidence="3" id="KW-0255">Endonuclease</keyword>
<gene>
    <name evidence="3" type="ORF">FC962_04665</name>
</gene>
<name>A0A6G4ED90_CLOBO</name>
<evidence type="ECO:0000259" key="2">
    <source>
        <dbReference type="Pfam" id="PF20378"/>
    </source>
</evidence>
<protein>
    <submittedName>
        <fullName evidence="3">AP endonuclease</fullName>
    </submittedName>
</protein>
<evidence type="ECO:0000313" key="3">
    <source>
        <dbReference type="EMBL" id="NFH61202.1"/>
    </source>
</evidence>
<keyword evidence="3" id="KW-0540">Nuclease</keyword>
<dbReference type="Pfam" id="PF20378">
    <property type="entry name" value="DUF6673"/>
    <property type="match status" value="1"/>
</dbReference>
<dbReference type="EMBL" id="SWRL01000002">
    <property type="protein sequence ID" value="NFH61202.1"/>
    <property type="molecule type" value="Genomic_DNA"/>
</dbReference>
<keyword evidence="3" id="KW-0378">Hydrolase</keyword>
<proteinExistence type="predicted"/>
<organism evidence="3">
    <name type="scientific">Clostridium botulinum</name>
    <dbReference type="NCBI Taxonomy" id="1491"/>
    <lineage>
        <taxon>Bacteria</taxon>
        <taxon>Bacillati</taxon>
        <taxon>Bacillota</taxon>
        <taxon>Clostridia</taxon>
        <taxon>Eubacteriales</taxon>
        <taxon>Clostridiaceae</taxon>
        <taxon>Clostridium</taxon>
    </lineage>
</organism>
<dbReference type="GO" id="GO:0004519">
    <property type="term" value="F:endonuclease activity"/>
    <property type="evidence" value="ECO:0007669"/>
    <property type="project" value="UniProtKB-KW"/>
</dbReference>
<reference evidence="3" key="1">
    <citation type="submission" date="2019-04" db="EMBL/GenBank/DDBJ databases">
        <title>Genome sequencing of Clostridium botulinum Groups I-IV and Clostridium butyricum.</title>
        <authorList>
            <person name="Brunt J."/>
            <person name="Van Vliet A.H.M."/>
            <person name="Stringer S.C."/>
            <person name="Carter A.T."/>
            <person name="Peck M.W."/>
        </authorList>
    </citation>
    <scope>NUCLEOTIDE SEQUENCE</scope>
    <source>
        <strain evidence="3">IFR 15/031</strain>
    </source>
</reference>
<feature type="compositionally biased region" description="Basic residues" evidence="1">
    <location>
        <begin position="102"/>
        <end position="114"/>
    </location>
</feature>
<accession>A0A6G4ED90</accession>
<sequence>MKINGVELPDLDVLDLEVAEKFEKSLQNINNLKDRSKDMGLSENIRILCTAVFELFNTMFGEGTDRKIFGDKVNLLTCVTALEELVTQMSSRKNELEEKMKKYSPNRATRRNSK</sequence>
<feature type="region of interest" description="Disordered" evidence="1">
    <location>
        <begin position="91"/>
        <end position="114"/>
    </location>
</feature>
<feature type="domain" description="DUF6673" evidence="2">
    <location>
        <begin position="1"/>
        <end position="113"/>
    </location>
</feature>